<dbReference type="PANTHER" id="PTHR46825">
    <property type="entry name" value="D-ALANYL-D-ALANINE-CARBOXYPEPTIDASE/ENDOPEPTIDASE AMPH"/>
    <property type="match status" value="1"/>
</dbReference>
<organism evidence="2 3">
    <name type="scientific">Flavobacterium ardleyense</name>
    <dbReference type="NCBI Taxonomy" id="2038737"/>
    <lineage>
        <taxon>Bacteria</taxon>
        <taxon>Pseudomonadati</taxon>
        <taxon>Bacteroidota</taxon>
        <taxon>Flavobacteriia</taxon>
        <taxon>Flavobacteriales</taxon>
        <taxon>Flavobacteriaceae</taxon>
        <taxon>Flavobacterium</taxon>
    </lineage>
</organism>
<dbReference type="GO" id="GO:0016787">
    <property type="term" value="F:hydrolase activity"/>
    <property type="evidence" value="ECO:0007669"/>
    <property type="project" value="UniProtKB-KW"/>
</dbReference>
<dbReference type="InterPro" id="IPR012338">
    <property type="entry name" value="Beta-lactam/transpept-like"/>
</dbReference>
<dbReference type="RefSeq" id="WP_379808586.1">
    <property type="nucleotide sequence ID" value="NZ_JBHUOL010000021.1"/>
</dbReference>
<feature type="domain" description="Beta-lactamase-related" evidence="1">
    <location>
        <begin position="30"/>
        <end position="336"/>
    </location>
</feature>
<dbReference type="Pfam" id="PF00144">
    <property type="entry name" value="Beta-lactamase"/>
    <property type="match status" value="1"/>
</dbReference>
<evidence type="ECO:0000313" key="2">
    <source>
        <dbReference type="EMBL" id="MFD2909763.1"/>
    </source>
</evidence>
<protein>
    <submittedName>
        <fullName evidence="2">Serine hydrolase domain-containing protein</fullName>
        <ecNumber evidence="2">3.-.-.-</ecNumber>
    </submittedName>
</protein>
<dbReference type="InterPro" id="IPR050491">
    <property type="entry name" value="AmpC-like"/>
</dbReference>
<comment type="caution">
    <text evidence="2">The sequence shown here is derived from an EMBL/GenBank/DDBJ whole genome shotgun (WGS) entry which is preliminary data.</text>
</comment>
<dbReference type="InterPro" id="IPR001466">
    <property type="entry name" value="Beta-lactam-related"/>
</dbReference>
<evidence type="ECO:0000313" key="3">
    <source>
        <dbReference type="Proteomes" id="UP001597549"/>
    </source>
</evidence>
<dbReference type="EC" id="3.-.-.-" evidence="2"/>
<keyword evidence="3" id="KW-1185">Reference proteome</keyword>
<gene>
    <name evidence="2" type="ORF">ACFSX9_13580</name>
</gene>
<dbReference type="SUPFAM" id="SSF56601">
    <property type="entry name" value="beta-lactamase/transpeptidase-like"/>
    <property type="match status" value="1"/>
</dbReference>
<keyword evidence="2" id="KW-0378">Hydrolase</keyword>
<accession>A0ABW5ZAH3</accession>
<dbReference type="PANTHER" id="PTHR46825:SF9">
    <property type="entry name" value="BETA-LACTAMASE-RELATED DOMAIN-CONTAINING PROTEIN"/>
    <property type="match status" value="1"/>
</dbReference>
<dbReference type="Gene3D" id="3.40.710.10">
    <property type="entry name" value="DD-peptidase/beta-lactamase superfamily"/>
    <property type="match status" value="1"/>
</dbReference>
<name>A0ABW5ZAH3_9FLAO</name>
<proteinExistence type="predicted"/>
<evidence type="ECO:0000259" key="1">
    <source>
        <dbReference type="Pfam" id="PF00144"/>
    </source>
</evidence>
<sequence>MSSKFVIIFLASINFSIAQDSFESTNVKTEKIINHFIKKENVPGMSVSISYNDTLIFSKGFGYADIENKIIVDPSTTKFRIASITKTLTAATIIKMSEQDLIDIDKSVYFYLDSLPKKQYDFTIKQVGGHVSGIKRIPSEEKISCDNIYNKKDFNRVFKNDDLLFKPLSKFSYSNYGYKLLGLLIEKVANEDITSSHKKYILNPLNLEGIIIDNGNYDENSSKFYLYKDNDFSIAPCLDCTFKYASGCYLSTSEDLVKFGNSFLFINRLLNKESLLQLITSQKLSDKKKTGYGFGFTSTKDINGNFFYGHNGGYDSSRSSMRIYPESKLVIVILINMRIDDIDNLASKISCLYINKMNK</sequence>
<dbReference type="EMBL" id="JBHUOL010000021">
    <property type="protein sequence ID" value="MFD2909763.1"/>
    <property type="molecule type" value="Genomic_DNA"/>
</dbReference>
<dbReference type="Proteomes" id="UP001597549">
    <property type="component" value="Unassembled WGS sequence"/>
</dbReference>
<reference evidence="3" key="1">
    <citation type="journal article" date="2019" name="Int. J. Syst. Evol. Microbiol.">
        <title>The Global Catalogue of Microorganisms (GCM) 10K type strain sequencing project: providing services to taxonomists for standard genome sequencing and annotation.</title>
        <authorList>
            <consortium name="The Broad Institute Genomics Platform"/>
            <consortium name="The Broad Institute Genome Sequencing Center for Infectious Disease"/>
            <person name="Wu L."/>
            <person name="Ma J."/>
        </authorList>
    </citation>
    <scope>NUCLEOTIDE SEQUENCE [LARGE SCALE GENOMIC DNA]</scope>
    <source>
        <strain evidence="3">KCTC 52644</strain>
    </source>
</reference>